<reference evidence="1 2" key="1">
    <citation type="journal article" date="2019" name="Commun. Biol.">
        <title>The bagworm genome reveals a unique fibroin gene that provides high tensile strength.</title>
        <authorList>
            <person name="Kono N."/>
            <person name="Nakamura H."/>
            <person name="Ohtoshi R."/>
            <person name="Tomita M."/>
            <person name="Numata K."/>
            <person name="Arakawa K."/>
        </authorList>
    </citation>
    <scope>NUCLEOTIDE SEQUENCE [LARGE SCALE GENOMIC DNA]</scope>
</reference>
<dbReference type="EMBL" id="BGZK01000155">
    <property type="protein sequence ID" value="GBP23924.1"/>
    <property type="molecule type" value="Genomic_DNA"/>
</dbReference>
<dbReference type="AlphaFoldDB" id="A0A4C1UDD0"/>
<accession>A0A4C1UDD0</accession>
<protein>
    <submittedName>
        <fullName evidence="1">Uncharacterized protein</fullName>
    </submittedName>
</protein>
<organism evidence="1 2">
    <name type="scientific">Eumeta variegata</name>
    <name type="common">Bagworm moth</name>
    <name type="synonym">Eumeta japonica</name>
    <dbReference type="NCBI Taxonomy" id="151549"/>
    <lineage>
        <taxon>Eukaryota</taxon>
        <taxon>Metazoa</taxon>
        <taxon>Ecdysozoa</taxon>
        <taxon>Arthropoda</taxon>
        <taxon>Hexapoda</taxon>
        <taxon>Insecta</taxon>
        <taxon>Pterygota</taxon>
        <taxon>Neoptera</taxon>
        <taxon>Endopterygota</taxon>
        <taxon>Lepidoptera</taxon>
        <taxon>Glossata</taxon>
        <taxon>Ditrysia</taxon>
        <taxon>Tineoidea</taxon>
        <taxon>Psychidae</taxon>
        <taxon>Oiketicinae</taxon>
        <taxon>Eumeta</taxon>
    </lineage>
</organism>
<gene>
    <name evidence="1" type="ORF">EVAR_17561_1</name>
</gene>
<name>A0A4C1UDD0_EUMVA</name>
<keyword evidence="2" id="KW-1185">Reference proteome</keyword>
<evidence type="ECO:0000313" key="2">
    <source>
        <dbReference type="Proteomes" id="UP000299102"/>
    </source>
</evidence>
<sequence>MCVHCINSVVLRREEVPLDSAVDRFIAGPRGCAPGVCDFGLHIKIMIIFPSFVQSGTVTSSKIIITYEIGNRTGPESKSSQNETEIGIEGETRIRSAQRLVLSLRALSVDLQDKTICWVTSARQADVDAASVVTSDTAANSYCANVRRLRKYSVLDLPARRKIKMGQRIVVDRGAAIASHSRSGFTAMQMLSHSNQSRGRGRRARSDVHLSHKVDVTAPTVDGDV</sequence>
<comment type="caution">
    <text evidence="1">The sequence shown here is derived from an EMBL/GenBank/DDBJ whole genome shotgun (WGS) entry which is preliminary data.</text>
</comment>
<dbReference type="Proteomes" id="UP000299102">
    <property type="component" value="Unassembled WGS sequence"/>
</dbReference>
<proteinExistence type="predicted"/>
<evidence type="ECO:0000313" key="1">
    <source>
        <dbReference type="EMBL" id="GBP23924.1"/>
    </source>
</evidence>